<dbReference type="Pfam" id="PF03134">
    <property type="entry name" value="TB2_DP1_HVA22"/>
    <property type="match status" value="1"/>
</dbReference>
<evidence type="ECO:0000256" key="1">
    <source>
        <dbReference type="RuleBase" id="RU362006"/>
    </source>
</evidence>
<evidence type="ECO:0000256" key="2">
    <source>
        <dbReference type="SAM" id="MobiDB-lite"/>
    </source>
</evidence>
<dbReference type="AlphaFoldDB" id="A0A061B7V4"/>
<dbReference type="PANTHER" id="PTHR12300">
    <property type="entry name" value="HVA22-LIKE PROTEINS"/>
    <property type="match status" value="1"/>
</dbReference>
<evidence type="ECO:0000313" key="4">
    <source>
        <dbReference type="EMBL" id="CDR42978.1"/>
    </source>
</evidence>
<keyword evidence="3" id="KW-0732">Signal</keyword>
<comment type="caution">
    <text evidence="1">Lacks conserved residue(s) required for the propagation of feature annotation.</text>
</comment>
<dbReference type="EMBL" id="LK052895">
    <property type="protein sequence ID" value="CDR42978.1"/>
    <property type="molecule type" value="Genomic_DNA"/>
</dbReference>
<dbReference type="InterPro" id="IPR004345">
    <property type="entry name" value="TB2_DP1_HVA22"/>
</dbReference>
<dbReference type="GO" id="GO:0016020">
    <property type="term" value="C:membrane"/>
    <property type="evidence" value="ECO:0007669"/>
    <property type="project" value="UniProtKB-SubCell"/>
</dbReference>
<feature type="chain" id="PRO_5001594052" description="Protein YOP1" evidence="3">
    <location>
        <begin position="17"/>
        <end position="290"/>
    </location>
</feature>
<organism evidence="4">
    <name type="scientific">Cyberlindnera fabianii</name>
    <name type="common">Yeast</name>
    <name type="synonym">Hansenula fabianii</name>
    <dbReference type="NCBI Taxonomy" id="36022"/>
    <lineage>
        <taxon>Eukaryota</taxon>
        <taxon>Fungi</taxon>
        <taxon>Dikarya</taxon>
        <taxon>Ascomycota</taxon>
        <taxon>Saccharomycotina</taxon>
        <taxon>Saccharomycetes</taxon>
        <taxon>Phaffomycetales</taxon>
        <taxon>Phaffomycetaceae</taxon>
        <taxon>Cyberlindnera</taxon>
    </lineage>
</organism>
<dbReference type="PANTHER" id="PTHR12300:SF177">
    <property type="entry name" value="PROTEIN YOP1"/>
    <property type="match status" value="1"/>
</dbReference>
<feature type="compositionally biased region" description="Polar residues" evidence="2">
    <location>
        <begin position="269"/>
        <end position="284"/>
    </location>
</feature>
<feature type="transmembrane region" description="Helical" evidence="1">
    <location>
        <begin position="45"/>
        <end position="78"/>
    </location>
</feature>
<feature type="region of interest" description="Disordered" evidence="2">
    <location>
        <begin position="255"/>
        <end position="290"/>
    </location>
</feature>
<dbReference type="OrthoDB" id="434647at2759"/>
<proteinExistence type="inferred from homology"/>
<keyword evidence="1" id="KW-1133">Transmembrane helix</keyword>
<reference evidence="4" key="1">
    <citation type="journal article" date="2014" name="Genome Announc.">
        <title>Genome sequence of the yeast Cyberlindnera fabianii (Hansenula fabianii).</title>
        <authorList>
            <person name="Freel K.C."/>
            <person name="Sarilar V."/>
            <person name="Neuveglise C."/>
            <person name="Devillers H."/>
            <person name="Friedrich A."/>
            <person name="Schacherer J."/>
        </authorList>
    </citation>
    <scope>NUCLEOTIDE SEQUENCE</scope>
    <source>
        <strain evidence="4">YJS4271</strain>
    </source>
</reference>
<comment type="similarity">
    <text evidence="1">Belongs to the DP1 family.</text>
</comment>
<keyword evidence="1" id="KW-0472">Membrane</keyword>
<gene>
    <name evidence="4" type="ORF">CYFA0S_10e04456g</name>
</gene>
<accession>A0A061B7V4</accession>
<sequence length="290" mass="31545">MFGLLFSLLTFTISVCLPLVATFKALRSLEKTPTSVSTVNLKPLLIYWLVLSLITVVESNLAFVLQFIPLFGLLRVYLAFWLVLPQTKGADYLYYGYIEPFIAENEQKIDKLAQCAYPRELLKVVSQYFGFEINYLSRFSTAANSAAASQAPSGNSLLDQFVVSFLKSDTVKSTRSPTLVGEGGLVESLLGVVKSLPSGNAAQKSAFNSPQGFIESLSSGVTEATSGFTTSKSSNTSVSENSDFDVVGKEELINFEDHSSKAPSPRAATPQSEGWFTWSSWGSKSKAKTT</sequence>
<comment type="subcellular location">
    <subcellularLocation>
        <location evidence="1">Membrane</location>
        <topology evidence="1">Multi-pass membrane protein</topology>
    </subcellularLocation>
</comment>
<protein>
    <recommendedName>
        <fullName evidence="1">Protein YOP1</fullName>
    </recommendedName>
</protein>
<evidence type="ECO:0000256" key="3">
    <source>
        <dbReference type="SAM" id="SignalP"/>
    </source>
</evidence>
<dbReference type="VEuPathDB" id="FungiDB:BON22_1326"/>
<feature type="signal peptide" evidence="3">
    <location>
        <begin position="1"/>
        <end position="16"/>
    </location>
</feature>
<name>A0A061B7V4_CYBFA</name>
<keyword evidence="1" id="KW-0812">Transmembrane</keyword>